<feature type="domain" description="Bulb-type lectin" evidence="4">
    <location>
        <begin position="71"/>
        <end position="193"/>
    </location>
</feature>
<dbReference type="Gramene" id="Kaladp0048s0391.1.v1.1">
    <property type="protein sequence ID" value="Kaladp0048s0391.1.v1.1"/>
    <property type="gene ID" value="Kaladp0048s0391.v1.1"/>
</dbReference>
<dbReference type="PANTHER" id="PTHR47976">
    <property type="entry name" value="G-TYPE LECTIN S-RECEPTOR-LIKE SERINE/THREONINE-PROTEIN KINASE SD2-5"/>
    <property type="match status" value="1"/>
</dbReference>
<keyword evidence="1 3" id="KW-0732">Signal</keyword>
<feature type="signal peptide" evidence="3">
    <location>
        <begin position="1"/>
        <end position="23"/>
    </location>
</feature>
<dbReference type="SMART" id="SM00108">
    <property type="entry name" value="B_lectin"/>
    <property type="match status" value="1"/>
</dbReference>
<dbReference type="CDD" id="cd00028">
    <property type="entry name" value="B_lectin"/>
    <property type="match status" value="1"/>
</dbReference>
<dbReference type="InterPro" id="IPR036426">
    <property type="entry name" value="Bulb-type_lectin_dom_sf"/>
</dbReference>
<evidence type="ECO:0000256" key="2">
    <source>
        <dbReference type="ARBA" id="ARBA00023180"/>
    </source>
</evidence>
<protein>
    <recommendedName>
        <fullName evidence="4">Bulb-type lectin domain-containing protein</fullName>
    </recommendedName>
</protein>
<reference evidence="5" key="1">
    <citation type="submission" date="2021-01" db="UniProtKB">
        <authorList>
            <consortium name="EnsemblPlants"/>
        </authorList>
    </citation>
    <scope>IDENTIFICATION</scope>
</reference>
<keyword evidence="2" id="KW-0325">Glycoprotein</keyword>
<dbReference type="Pfam" id="PF01453">
    <property type="entry name" value="B_lectin"/>
    <property type="match status" value="1"/>
</dbReference>
<evidence type="ECO:0000259" key="4">
    <source>
        <dbReference type="PROSITE" id="PS50927"/>
    </source>
</evidence>
<dbReference type="OMA" id="QYMRLEY"/>
<accession>A0A7N0TXX3</accession>
<name>A0A7N0TXX3_KALFE</name>
<evidence type="ECO:0000256" key="3">
    <source>
        <dbReference type="SAM" id="SignalP"/>
    </source>
</evidence>
<dbReference type="AlphaFoldDB" id="A0A7N0TXX3"/>
<dbReference type="Gene3D" id="2.90.10.30">
    <property type="match status" value="1"/>
</dbReference>
<dbReference type="PROSITE" id="PS50927">
    <property type="entry name" value="BULB_LECTIN"/>
    <property type="match status" value="1"/>
</dbReference>
<dbReference type="FunFam" id="2.90.10.30:FF:000003">
    <property type="entry name" value="Os04g0303100 protein"/>
    <property type="match status" value="1"/>
</dbReference>
<evidence type="ECO:0000313" key="5">
    <source>
        <dbReference type="EnsemblPlants" id="Kaladp0048s0391.1.v1.1"/>
    </source>
</evidence>
<dbReference type="EnsemblPlants" id="Kaladp0048s0391.1.v1.1">
    <property type="protein sequence ID" value="Kaladp0048s0391.1.v1.1"/>
    <property type="gene ID" value="Kaladp0048s0391.v1.1"/>
</dbReference>
<evidence type="ECO:0000256" key="1">
    <source>
        <dbReference type="ARBA" id="ARBA00022729"/>
    </source>
</evidence>
<keyword evidence="6" id="KW-1185">Reference proteome</keyword>
<proteinExistence type="predicted"/>
<sequence length="595" mass="66223">MFMANLINVFLFTAIICTLHVGCLNLNETDRQKHDLFSLPHTTDFKNRTTWSNNNESLPFASVSKDGSSMRCILINSQDKFDGALFDQPAFGMCFNCDSDHSCFFSVLFLDLFLFSYPASYEVVWSANPNQPVGENATLELSSDGSLILKDADGCTVWQSNTFGEVVSHLSISQNGNLRLFNQANHVIWQSFDHPTNTLLIGQRLMLGQKLTSGHGFFSLSINSSHIVAYAGHKKINYFEFSVDQSVGYKMVFSNLTYIELAPEGRLVFAYNTPTGFRQRPFQIPITTNQFFRLDEDGGLRIYGWDGSVGWRTLYVFGWDECLFPLKCGRYGVCLSGQCTCPVSSDGTEYFKPINPRLPNLGCTQNINILTPTLAYTSGPSELVSFPSLSYHDSFANEELQPGVKTEEACKGACAANTSCKAAWFRLLNDSPSSGACFLLSNVFSILGTSDRINSPSLYLKILTSSSKQPTATHHKKQNSLAATLSIAAAFLLLLAVVCLNANSWWRVVDGVESSAPCNLIRDNMKFETVTVAGDVYWISKGKKDQSKYVLLKFSLTEEKLTVVPFPQENLNEKEGRTVVLLRKRLQDTKGVYFS</sequence>
<dbReference type="Proteomes" id="UP000594263">
    <property type="component" value="Unplaced"/>
</dbReference>
<feature type="chain" id="PRO_5029691224" description="Bulb-type lectin domain-containing protein" evidence="3">
    <location>
        <begin position="24"/>
        <end position="595"/>
    </location>
</feature>
<organism evidence="5 6">
    <name type="scientific">Kalanchoe fedtschenkoi</name>
    <name type="common">Lavender scallops</name>
    <name type="synonym">South American air plant</name>
    <dbReference type="NCBI Taxonomy" id="63787"/>
    <lineage>
        <taxon>Eukaryota</taxon>
        <taxon>Viridiplantae</taxon>
        <taxon>Streptophyta</taxon>
        <taxon>Embryophyta</taxon>
        <taxon>Tracheophyta</taxon>
        <taxon>Spermatophyta</taxon>
        <taxon>Magnoliopsida</taxon>
        <taxon>eudicotyledons</taxon>
        <taxon>Gunneridae</taxon>
        <taxon>Pentapetalae</taxon>
        <taxon>Saxifragales</taxon>
        <taxon>Crassulaceae</taxon>
        <taxon>Kalanchoe</taxon>
    </lineage>
</organism>
<dbReference type="PANTHER" id="PTHR47976:SF30">
    <property type="entry name" value="RECEPTOR-LIKE SERINE_THREONINE-PROTEIN KINASE"/>
    <property type="match status" value="1"/>
</dbReference>
<dbReference type="InterPro" id="IPR051343">
    <property type="entry name" value="G-type_lectin_kinases/EP1-like"/>
</dbReference>
<evidence type="ECO:0000313" key="6">
    <source>
        <dbReference type="Proteomes" id="UP000594263"/>
    </source>
</evidence>
<dbReference type="SUPFAM" id="SSF51110">
    <property type="entry name" value="alpha-D-mannose-specific plant lectins"/>
    <property type="match status" value="1"/>
</dbReference>
<dbReference type="InterPro" id="IPR001480">
    <property type="entry name" value="Bulb-type_lectin_dom"/>
</dbReference>